<dbReference type="RefSeq" id="WP_034420567.1">
    <property type="nucleotide sequence ID" value="NZ_CP045798.1"/>
</dbReference>
<evidence type="ECO:0000313" key="10">
    <source>
        <dbReference type="Proteomes" id="UP000515847"/>
    </source>
</evidence>
<dbReference type="Pfam" id="PF04066">
    <property type="entry name" value="MrpF_PhaF"/>
    <property type="match status" value="1"/>
</dbReference>
<dbReference type="PANTHER" id="PTHR34702:SF1">
    <property type="entry name" value="NA(+)_H(+) ANTIPORTER SUBUNIT F"/>
    <property type="match status" value="1"/>
</dbReference>
<gene>
    <name evidence="9" type="ORF">BR63_12570</name>
</gene>
<evidence type="ECO:0000256" key="2">
    <source>
        <dbReference type="ARBA" id="ARBA00009212"/>
    </source>
</evidence>
<dbReference type="GO" id="GO:0015385">
    <property type="term" value="F:sodium:proton antiporter activity"/>
    <property type="evidence" value="ECO:0007669"/>
    <property type="project" value="TreeGrafter"/>
</dbReference>
<keyword evidence="3" id="KW-0813">Transport</keyword>
<keyword evidence="10" id="KW-1185">Reference proteome</keyword>
<evidence type="ECO:0000256" key="4">
    <source>
        <dbReference type="ARBA" id="ARBA00022475"/>
    </source>
</evidence>
<evidence type="ECO:0000256" key="8">
    <source>
        <dbReference type="SAM" id="Phobius"/>
    </source>
</evidence>
<dbReference type="GO" id="GO:0005886">
    <property type="term" value="C:plasma membrane"/>
    <property type="evidence" value="ECO:0007669"/>
    <property type="project" value="UniProtKB-SubCell"/>
</dbReference>
<evidence type="ECO:0000256" key="7">
    <source>
        <dbReference type="ARBA" id="ARBA00023136"/>
    </source>
</evidence>
<dbReference type="AlphaFoldDB" id="A0A7G6E4R4"/>
<feature type="transmembrane region" description="Helical" evidence="8">
    <location>
        <begin position="6"/>
        <end position="23"/>
    </location>
</feature>
<feature type="transmembrane region" description="Helical" evidence="8">
    <location>
        <begin position="35"/>
        <end position="55"/>
    </location>
</feature>
<name>A0A7G6E4R4_THEFR</name>
<evidence type="ECO:0000256" key="1">
    <source>
        <dbReference type="ARBA" id="ARBA00004651"/>
    </source>
</evidence>
<keyword evidence="5 8" id="KW-0812">Transmembrane</keyword>
<dbReference type="Proteomes" id="UP000515847">
    <property type="component" value="Chromosome"/>
</dbReference>
<proteinExistence type="inferred from homology"/>
<sequence>MTIDNLFVALVVGLVILVMLMMIRVFQGPTVYDRLNGLGVIGTDAILVLVLLGFLSGRADMYVDIAISYAILGFIGLVVIAKYLEGKGDSDV</sequence>
<reference evidence="9 10" key="1">
    <citation type="journal article" date="2019" name="Front. Microbiol.">
        <title>Thermoanaerosceptrum fracticalcis gen. nov. sp. nov., a Novel Fumarate-Fermenting Microorganism From a Deep Fractured Carbonate Aquifer of the US Great Basin.</title>
        <authorList>
            <person name="Hamilton-Brehm S.D."/>
            <person name="Stewart L.E."/>
            <person name="Zavarin M."/>
            <person name="Caldwell M."/>
            <person name="Lawson P.A."/>
            <person name="Onstott T.C."/>
            <person name="Grzymski J."/>
            <person name="Neveux I."/>
            <person name="Lollar B.S."/>
            <person name="Russell C.E."/>
            <person name="Moser D.P."/>
        </authorList>
    </citation>
    <scope>NUCLEOTIDE SEQUENCE [LARGE SCALE GENOMIC DNA]</scope>
    <source>
        <strain evidence="9 10">DRI-13</strain>
    </source>
</reference>
<comment type="subcellular location">
    <subcellularLocation>
        <location evidence="1">Cell membrane</location>
        <topology evidence="1">Multi-pass membrane protein</topology>
    </subcellularLocation>
</comment>
<feature type="transmembrane region" description="Helical" evidence="8">
    <location>
        <begin position="61"/>
        <end position="84"/>
    </location>
</feature>
<keyword evidence="6 8" id="KW-1133">Transmembrane helix</keyword>
<dbReference type="EMBL" id="CP045798">
    <property type="protein sequence ID" value="QNB47068.1"/>
    <property type="molecule type" value="Genomic_DNA"/>
</dbReference>
<organism evidence="9 10">
    <name type="scientific">Thermanaerosceptrum fracticalcis</name>
    <dbReference type="NCBI Taxonomy" id="1712410"/>
    <lineage>
        <taxon>Bacteria</taxon>
        <taxon>Bacillati</taxon>
        <taxon>Bacillota</taxon>
        <taxon>Clostridia</taxon>
        <taxon>Eubacteriales</taxon>
        <taxon>Peptococcaceae</taxon>
        <taxon>Thermanaerosceptrum</taxon>
    </lineage>
</organism>
<dbReference type="OrthoDB" id="9799958at2"/>
<dbReference type="KEGG" id="tfr:BR63_12570"/>
<dbReference type="InterPro" id="IPR007208">
    <property type="entry name" value="MrpF/PhaF-like"/>
</dbReference>
<evidence type="ECO:0000313" key="9">
    <source>
        <dbReference type="EMBL" id="QNB47068.1"/>
    </source>
</evidence>
<evidence type="ECO:0000256" key="5">
    <source>
        <dbReference type="ARBA" id="ARBA00022692"/>
    </source>
</evidence>
<evidence type="ECO:0000256" key="3">
    <source>
        <dbReference type="ARBA" id="ARBA00022448"/>
    </source>
</evidence>
<evidence type="ECO:0000256" key="6">
    <source>
        <dbReference type="ARBA" id="ARBA00022989"/>
    </source>
</evidence>
<keyword evidence="4" id="KW-1003">Cell membrane</keyword>
<protein>
    <submittedName>
        <fullName evidence="9">pH regulation protein F</fullName>
    </submittedName>
</protein>
<dbReference type="PANTHER" id="PTHR34702">
    <property type="entry name" value="NA(+)/H(+) ANTIPORTER SUBUNIT F1"/>
    <property type="match status" value="1"/>
</dbReference>
<comment type="similarity">
    <text evidence="2">Belongs to the CPA3 antiporters (TC 2.A.63) subunit F family.</text>
</comment>
<accession>A0A7G6E4R4</accession>
<keyword evidence="7 8" id="KW-0472">Membrane</keyword>